<reference evidence="2 3" key="1">
    <citation type="submission" date="2024-03" db="EMBL/GenBank/DDBJ databases">
        <title>Two novel species of the genus Flavobacterium exhibiting potentially degradation of complex polysaccharides.</title>
        <authorList>
            <person name="Lian X."/>
        </authorList>
    </citation>
    <scope>NUCLEOTIDE SEQUENCE [LARGE SCALE GENOMIC DNA]</scope>
    <source>
        <strain evidence="2 3">N6</strain>
    </source>
</reference>
<accession>A0ABU9NUJ0</accession>
<comment type="caution">
    <text evidence="2">The sequence shown here is derived from an EMBL/GenBank/DDBJ whole genome shotgun (WGS) entry which is preliminary data.</text>
</comment>
<keyword evidence="1" id="KW-1133">Transmembrane helix</keyword>
<organism evidence="2 3">
    <name type="scientific">Flavobacterium polysaccharolyticum</name>
    <dbReference type="NCBI Taxonomy" id="3133148"/>
    <lineage>
        <taxon>Bacteria</taxon>
        <taxon>Pseudomonadati</taxon>
        <taxon>Bacteroidota</taxon>
        <taxon>Flavobacteriia</taxon>
        <taxon>Flavobacteriales</taxon>
        <taxon>Flavobacteriaceae</taxon>
        <taxon>Flavobacterium</taxon>
    </lineage>
</organism>
<sequence>MITSIGELQFNWEQWAIIISGYENVFIMIAIGYALHFVPAKITQGLKMIFDKLPMLFKALILALTFWLVAAMASSELVPFIYFQF</sequence>
<evidence type="ECO:0000313" key="2">
    <source>
        <dbReference type="EMBL" id="MEM0578032.1"/>
    </source>
</evidence>
<keyword evidence="1" id="KW-0472">Membrane</keyword>
<dbReference type="EMBL" id="JBCGDP010000018">
    <property type="protein sequence ID" value="MEM0578032.1"/>
    <property type="molecule type" value="Genomic_DNA"/>
</dbReference>
<name>A0ABU9NUJ0_9FLAO</name>
<proteinExistence type="predicted"/>
<dbReference type="Proteomes" id="UP001468798">
    <property type="component" value="Unassembled WGS sequence"/>
</dbReference>
<protein>
    <submittedName>
        <fullName evidence="2">Uncharacterized protein</fullName>
    </submittedName>
</protein>
<keyword evidence="3" id="KW-1185">Reference proteome</keyword>
<feature type="transmembrane region" description="Helical" evidence="1">
    <location>
        <begin position="59"/>
        <end position="83"/>
    </location>
</feature>
<gene>
    <name evidence="2" type="ORF">WFZ86_16130</name>
</gene>
<evidence type="ECO:0000313" key="3">
    <source>
        <dbReference type="Proteomes" id="UP001468798"/>
    </source>
</evidence>
<evidence type="ECO:0000256" key="1">
    <source>
        <dbReference type="SAM" id="Phobius"/>
    </source>
</evidence>
<feature type="transmembrane region" description="Helical" evidence="1">
    <location>
        <begin position="15"/>
        <end position="38"/>
    </location>
</feature>
<dbReference type="RefSeq" id="WP_342692883.1">
    <property type="nucleotide sequence ID" value="NZ_JBCGDP010000018.1"/>
</dbReference>
<keyword evidence="1" id="KW-0812">Transmembrane</keyword>